<proteinExistence type="predicted"/>
<dbReference type="KEGG" id="oyw:OdinLCB4_000150"/>
<dbReference type="AlphaFoldDB" id="A0AAF0D2D4"/>
<gene>
    <name evidence="1" type="ORF">OdinLCB4_000150</name>
</gene>
<dbReference type="Proteomes" id="UP000186851">
    <property type="component" value="Chromosome"/>
</dbReference>
<reference evidence="1" key="1">
    <citation type="journal article" date="2017" name="Nature">
        <title>Asgard archaea illuminate the origin of eukaryotic cellular complexity.</title>
        <authorList>
            <person name="Zaremba-Niedzwiedzka K."/>
            <person name="Caceres E.F."/>
            <person name="Saw J.H."/>
            <person name="Backstrom D."/>
            <person name="Juzokaite L."/>
            <person name="Vancaester E."/>
            <person name="Seitz K.W."/>
            <person name="Anantharaman K."/>
            <person name="Starnawski P."/>
            <person name="Kjeldsen K.U."/>
            <person name="Scott M.B."/>
            <person name="Nunoura T."/>
            <person name="Banfield J.F."/>
            <person name="Schramm A."/>
            <person name="Baker B.J."/>
            <person name="Spang A."/>
            <person name="Ettema T.J.G."/>
        </authorList>
    </citation>
    <scope>NUCLEOTIDE SEQUENCE</scope>
    <source>
        <strain evidence="1">LCB_4</strain>
    </source>
</reference>
<sequence>MGEKPLINIFEVLKQVQNGNILVDTNGGERFKIVFKESEYNLNSIKTFLRLLEKVTEEQIKAYMRVVDNKECELFIHI</sequence>
<evidence type="ECO:0000313" key="1">
    <source>
        <dbReference type="EMBL" id="WEU40382.1"/>
    </source>
</evidence>
<organism evidence="1 2">
    <name type="scientific">Odinarchaeota yellowstonii (strain LCB_4)</name>
    <dbReference type="NCBI Taxonomy" id="1841599"/>
    <lineage>
        <taxon>Archaea</taxon>
        <taxon>Promethearchaeati</taxon>
        <taxon>Candidatus Odinarchaeota</taxon>
        <taxon>Candidatus Odinarchaeia</taxon>
        <taxon>Candidatus Odinarchaeales</taxon>
        <taxon>Candidatus Odinarchaeaceae</taxon>
        <taxon>Candidatus Odinarchaeum</taxon>
    </lineage>
</organism>
<evidence type="ECO:0000313" key="2">
    <source>
        <dbReference type="Proteomes" id="UP000186851"/>
    </source>
</evidence>
<protein>
    <submittedName>
        <fullName evidence="1">Uncharacterized protein</fullName>
    </submittedName>
</protein>
<accession>A0AAF0D2D4</accession>
<name>A0AAF0D2D4_ODILC</name>
<dbReference type="EMBL" id="CP091871">
    <property type="protein sequence ID" value="WEU40382.1"/>
    <property type="molecule type" value="Genomic_DNA"/>
</dbReference>
<reference evidence="1" key="2">
    <citation type="journal article" date="2022" name="Nat. Microbiol.">
        <title>A closed Candidatus Odinarchaeum chromosome exposes Asgard archaeal viruses.</title>
        <authorList>
            <person name="Tamarit D."/>
            <person name="Caceres E.F."/>
            <person name="Krupovic M."/>
            <person name="Nijland R."/>
            <person name="Eme L."/>
            <person name="Robinson N.P."/>
            <person name="Ettema T.J.G."/>
        </authorList>
    </citation>
    <scope>NUCLEOTIDE SEQUENCE</scope>
    <source>
        <strain evidence="1">LCB_4</strain>
    </source>
</reference>